<dbReference type="Proteomes" id="UP000176939">
    <property type="component" value="Unassembled WGS sequence"/>
</dbReference>
<comment type="caution">
    <text evidence="10">The sequence shown here is derived from an EMBL/GenBank/DDBJ whole genome shotgun (WGS) entry which is preliminary data.</text>
</comment>
<dbReference type="InterPro" id="IPR042094">
    <property type="entry name" value="T2SS_GspF_sf"/>
</dbReference>
<dbReference type="InterPro" id="IPR018076">
    <property type="entry name" value="T2SS_GspF_dom"/>
</dbReference>
<dbReference type="FunFam" id="1.20.81.30:FF:000001">
    <property type="entry name" value="Type II secretion system protein F"/>
    <property type="match status" value="2"/>
</dbReference>
<reference evidence="10 11" key="1">
    <citation type="journal article" date="2016" name="Nat. Commun.">
        <title>Thousands of microbial genomes shed light on interconnected biogeochemical processes in an aquifer system.</title>
        <authorList>
            <person name="Anantharaman K."/>
            <person name="Brown C.T."/>
            <person name="Hug L.A."/>
            <person name="Sharon I."/>
            <person name="Castelle C.J."/>
            <person name="Probst A.J."/>
            <person name="Thomas B.C."/>
            <person name="Singh A."/>
            <person name="Wilkins M.J."/>
            <person name="Karaoz U."/>
            <person name="Brodie E.L."/>
            <person name="Williams K.H."/>
            <person name="Hubbard S.S."/>
            <person name="Banfield J.F."/>
        </authorList>
    </citation>
    <scope>NUCLEOTIDE SEQUENCE [LARGE SCALE GENOMIC DNA]</scope>
</reference>
<keyword evidence="7 8" id="KW-0472">Membrane</keyword>
<evidence type="ECO:0000256" key="5">
    <source>
        <dbReference type="ARBA" id="ARBA00022692"/>
    </source>
</evidence>
<feature type="domain" description="Type II secretion system protein GspF" evidence="9">
    <location>
        <begin position="68"/>
        <end position="190"/>
    </location>
</feature>
<keyword evidence="4" id="KW-0997">Cell inner membrane</keyword>
<gene>
    <name evidence="10" type="ORF">A2Z67_01145</name>
</gene>
<evidence type="ECO:0000313" key="10">
    <source>
        <dbReference type="EMBL" id="OGM08999.1"/>
    </source>
</evidence>
<evidence type="ECO:0000313" key="11">
    <source>
        <dbReference type="Proteomes" id="UP000176939"/>
    </source>
</evidence>
<dbReference type="Gene3D" id="1.20.81.30">
    <property type="entry name" value="Type II secretion system (T2SS), domain F"/>
    <property type="match status" value="2"/>
</dbReference>
<evidence type="ECO:0000256" key="4">
    <source>
        <dbReference type="ARBA" id="ARBA00022519"/>
    </source>
</evidence>
<evidence type="ECO:0000256" key="1">
    <source>
        <dbReference type="ARBA" id="ARBA00004429"/>
    </source>
</evidence>
<feature type="transmembrane region" description="Helical" evidence="8">
    <location>
        <begin position="166"/>
        <end position="189"/>
    </location>
</feature>
<evidence type="ECO:0000259" key="9">
    <source>
        <dbReference type="Pfam" id="PF00482"/>
    </source>
</evidence>
<comment type="subcellular location">
    <subcellularLocation>
        <location evidence="1">Cell inner membrane</location>
        <topology evidence="1">Multi-pass membrane protein</topology>
    </subcellularLocation>
</comment>
<keyword evidence="6 8" id="KW-1133">Transmembrane helix</keyword>
<dbReference type="EMBL" id="MGFQ01000030">
    <property type="protein sequence ID" value="OGM08999.1"/>
    <property type="molecule type" value="Genomic_DNA"/>
</dbReference>
<protein>
    <recommendedName>
        <fullName evidence="9">Type II secretion system protein GspF domain-containing protein</fullName>
    </recommendedName>
</protein>
<dbReference type="AlphaFoldDB" id="A0A1F7X2Q5"/>
<dbReference type="GO" id="GO:0005886">
    <property type="term" value="C:plasma membrane"/>
    <property type="evidence" value="ECO:0007669"/>
    <property type="project" value="UniProtKB-SubCell"/>
</dbReference>
<evidence type="ECO:0000256" key="7">
    <source>
        <dbReference type="ARBA" id="ARBA00023136"/>
    </source>
</evidence>
<dbReference type="InterPro" id="IPR003004">
    <property type="entry name" value="GspF/PilC"/>
</dbReference>
<proteinExistence type="inferred from homology"/>
<dbReference type="PANTHER" id="PTHR30012:SF0">
    <property type="entry name" value="TYPE II SECRETION SYSTEM PROTEIN F-RELATED"/>
    <property type="match status" value="1"/>
</dbReference>
<feature type="transmembrane region" description="Helical" evidence="8">
    <location>
        <begin position="209"/>
        <end position="235"/>
    </location>
</feature>
<name>A0A1F7X2Q5_9BACT</name>
<dbReference type="GO" id="GO:0015628">
    <property type="term" value="P:protein secretion by the type II secretion system"/>
    <property type="evidence" value="ECO:0007669"/>
    <property type="project" value="TreeGrafter"/>
</dbReference>
<feature type="domain" description="Type II secretion system protein GspF" evidence="9">
    <location>
        <begin position="271"/>
        <end position="393"/>
    </location>
</feature>
<accession>A0A1F7X2Q5</accession>
<dbReference type="PANTHER" id="PTHR30012">
    <property type="entry name" value="GENERAL SECRETION PATHWAY PROTEIN"/>
    <property type="match status" value="1"/>
</dbReference>
<feature type="transmembrane region" description="Helical" evidence="8">
    <location>
        <begin position="374"/>
        <end position="395"/>
    </location>
</feature>
<organism evidence="10 11">
    <name type="scientific">Candidatus Woesebacteria bacterium RBG_13_36_22</name>
    <dbReference type="NCBI Taxonomy" id="1802478"/>
    <lineage>
        <taxon>Bacteria</taxon>
        <taxon>Candidatus Woeseibacteriota</taxon>
    </lineage>
</organism>
<sequence>MRRFNYKAKDKTGQIITGEVEASSDNQAAKLVRERGLVVITIVPRSEGIFSIVRKMRDKITLKDISTFTRQLSTMINAGLPITESLLVLRNQSKGSLQKVVSQMLADVEGGESLSAAAEKHPKVFNPTYVALLKSGEVGGVIDKVLVRLADNLESQEEFKGKVKGALIYPIIIVVGMVIVSLIMMIFVIPKLMALYKDFNAELPLPTRILMGISNFAFNYWPVFIVLGFVIIYGIRVYRKTQIGRRKTDELIFKIPIIGELQRQTMLTELTQTLSLMVGSGVSILEALNISADIMGNVVISDALRQAAKDVEKGFPVAYSFAKHPAAFPYILSQMIAVGEETGKMDEVLEKVSHIFEVESDQKVKALTAAVEPLIMVVLGLGVGFLVIAVILPIYSLTSQF</sequence>
<evidence type="ECO:0000256" key="2">
    <source>
        <dbReference type="ARBA" id="ARBA00005745"/>
    </source>
</evidence>
<keyword evidence="3" id="KW-1003">Cell membrane</keyword>
<evidence type="ECO:0000256" key="8">
    <source>
        <dbReference type="SAM" id="Phobius"/>
    </source>
</evidence>
<evidence type="ECO:0000256" key="3">
    <source>
        <dbReference type="ARBA" id="ARBA00022475"/>
    </source>
</evidence>
<dbReference type="PRINTS" id="PR00812">
    <property type="entry name" value="BCTERIALGSPF"/>
</dbReference>
<evidence type="ECO:0000256" key="6">
    <source>
        <dbReference type="ARBA" id="ARBA00022989"/>
    </source>
</evidence>
<keyword evidence="5 8" id="KW-0812">Transmembrane</keyword>
<dbReference type="Pfam" id="PF00482">
    <property type="entry name" value="T2SSF"/>
    <property type="match status" value="2"/>
</dbReference>
<comment type="similarity">
    <text evidence="2">Belongs to the GSP F family.</text>
</comment>